<name>A0ABQ2RPW0_9DEIO</name>
<organism evidence="2 3">
    <name type="scientific">Deinococcus seoulensis</name>
    <dbReference type="NCBI Taxonomy" id="1837379"/>
    <lineage>
        <taxon>Bacteria</taxon>
        <taxon>Thermotogati</taxon>
        <taxon>Deinococcota</taxon>
        <taxon>Deinococci</taxon>
        <taxon>Deinococcales</taxon>
        <taxon>Deinococcaceae</taxon>
        <taxon>Deinococcus</taxon>
    </lineage>
</organism>
<sequence length="160" mass="16389">MRARVAPSAGTTSERGRLPSTNVTLACPALDSTTRATRPAPRSLKNRLLEYGPSGAVVVTCGGAVCVPVVTAPAGALNIRTVRAALAAARGRAVRRGAAACAASAGFMPHATPPAPHPNARPLTIPPRPARLSHPASHLMGGVRARVRSASGFRQLRPVC</sequence>
<dbReference type="EMBL" id="BMQM01000003">
    <property type="protein sequence ID" value="GGR48373.1"/>
    <property type="molecule type" value="Genomic_DNA"/>
</dbReference>
<protein>
    <submittedName>
        <fullName evidence="2">Uncharacterized protein</fullName>
    </submittedName>
</protein>
<dbReference type="Proteomes" id="UP000634308">
    <property type="component" value="Unassembled WGS sequence"/>
</dbReference>
<reference evidence="3" key="1">
    <citation type="journal article" date="2019" name="Int. J. Syst. Evol. Microbiol.">
        <title>The Global Catalogue of Microorganisms (GCM) 10K type strain sequencing project: providing services to taxonomists for standard genome sequencing and annotation.</title>
        <authorList>
            <consortium name="The Broad Institute Genomics Platform"/>
            <consortium name="The Broad Institute Genome Sequencing Center for Infectious Disease"/>
            <person name="Wu L."/>
            <person name="Ma J."/>
        </authorList>
    </citation>
    <scope>NUCLEOTIDE SEQUENCE [LARGE SCALE GENOMIC DNA]</scope>
    <source>
        <strain evidence="3">JCM 31404</strain>
    </source>
</reference>
<evidence type="ECO:0000313" key="2">
    <source>
        <dbReference type="EMBL" id="GGR48373.1"/>
    </source>
</evidence>
<accession>A0ABQ2RPW0</accession>
<feature type="region of interest" description="Disordered" evidence="1">
    <location>
        <begin position="1"/>
        <end position="22"/>
    </location>
</feature>
<comment type="caution">
    <text evidence="2">The sequence shown here is derived from an EMBL/GenBank/DDBJ whole genome shotgun (WGS) entry which is preliminary data.</text>
</comment>
<proteinExistence type="predicted"/>
<evidence type="ECO:0000256" key="1">
    <source>
        <dbReference type="SAM" id="MobiDB-lite"/>
    </source>
</evidence>
<gene>
    <name evidence="2" type="ORF">GCM10008959_06740</name>
</gene>
<feature type="compositionally biased region" description="Polar residues" evidence="1">
    <location>
        <begin position="9"/>
        <end position="22"/>
    </location>
</feature>
<keyword evidence="3" id="KW-1185">Reference proteome</keyword>
<evidence type="ECO:0000313" key="3">
    <source>
        <dbReference type="Proteomes" id="UP000634308"/>
    </source>
</evidence>